<dbReference type="InterPro" id="IPR036188">
    <property type="entry name" value="FAD/NAD-bd_sf"/>
</dbReference>
<evidence type="ECO:0000256" key="4">
    <source>
        <dbReference type="ARBA" id="ARBA00023002"/>
    </source>
</evidence>
<dbReference type="InterPro" id="IPR050493">
    <property type="entry name" value="FAD-dep_Monooxygenase_BioMet"/>
</dbReference>
<comment type="similarity">
    <text evidence="1">Belongs to the paxM FAD-dependent monooxygenase family.</text>
</comment>
<keyword evidence="2" id="KW-0285">Flavoprotein</keyword>
<dbReference type="PANTHER" id="PTHR13789:SF309">
    <property type="entry name" value="PUTATIVE (AFU_ORTHOLOGUE AFUA_6G14510)-RELATED"/>
    <property type="match status" value="1"/>
</dbReference>
<evidence type="ECO:0000256" key="2">
    <source>
        <dbReference type="ARBA" id="ARBA00022630"/>
    </source>
</evidence>
<dbReference type="GO" id="GO:0004497">
    <property type="term" value="F:monooxygenase activity"/>
    <property type="evidence" value="ECO:0007669"/>
    <property type="project" value="UniProtKB-KW"/>
</dbReference>
<name>A0A167M1H9_CALVF</name>
<organism evidence="7 8">
    <name type="scientific">Calocera viscosa (strain TUFC12733)</name>
    <dbReference type="NCBI Taxonomy" id="1330018"/>
    <lineage>
        <taxon>Eukaryota</taxon>
        <taxon>Fungi</taxon>
        <taxon>Dikarya</taxon>
        <taxon>Basidiomycota</taxon>
        <taxon>Agaricomycotina</taxon>
        <taxon>Dacrymycetes</taxon>
        <taxon>Dacrymycetales</taxon>
        <taxon>Dacrymycetaceae</taxon>
        <taxon>Calocera</taxon>
    </lineage>
</organism>
<dbReference type="SUPFAM" id="SSF51905">
    <property type="entry name" value="FAD/NAD(P)-binding domain"/>
    <property type="match status" value="1"/>
</dbReference>
<evidence type="ECO:0000313" key="8">
    <source>
        <dbReference type="Proteomes" id="UP000076738"/>
    </source>
</evidence>
<keyword evidence="8" id="KW-1185">Reference proteome</keyword>
<feature type="domain" description="FAD-binding" evidence="6">
    <location>
        <begin position="10"/>
        <end position="378"/>
    </location>
</feature>
<reference evidence="7 8" key="1">
    <citation type="journal article" date="2016" name="Mol. Biol. Evol.">
        <title>Comparative Genomics of Early-Diverging Mushroom-Forming Fungi Provides Insights into the Origins of Lignocellulose Decay Capabilities.</title>
        <authorList>
            <person name="Nagy L.G."/>
            <person name="Riley R."/>
            <person name="Tritt A."/>
            <person name="Adam C."/>
            <person name="Daum C."/>
            <person name="Floudas D."/>
            <person name="Sun H."/>
            <person name="Yadav J.S."/>
            <person name="Pangilinan J."/>
            <person name="Larsson K.H."/>
            <person name="Matsuura K."/>
            <person name="Barry K."/>
            <person name="Labutti K."/>
            <person name="Kuo R."/>
            <person name="Ohm R.A."/>
            <person name="Bhattacharya S.S."/>
            <person name="Shirouzu T."/>
            <person name="Yoshinaga Y."/>
            <person name="Martin F.M."/>
            <person name="Grigoriev I.V."/>
            <person name="Hibbett D.S."/>
        </authorList>
    </citation>
    <scope>NUCLEOTIDE SEQUENCE [LARGE SCALE GENOMIC DNA]</scope>
    <source>
        <strain evidence="7 8">TUFC12733</strain>
    </source>
</reference>
<proteinExistence type="inferred from homology"/>
<dbReference type="EMBL" id="KV417285">
    <property type="protein sequence ID" value="KZO96247.1"/>
    <property type="molecule type" value="Genomic_DNA"/>
</dbReference>
<dbReference type="Pfam" id="PF01494">
    <property type="entry name" value="FAD_binding_3"/>
    <property type="match status" value="1"/>
</dbReference>
<evidence type="ECO:0000256" key="1">
    <source>
        <dbReference type="ARBA" id="ARBA00007992"/>
    </source>
</evidence>
<sequence>MATSATPPSSVLIIGAGPGGLCLALSLSLLPQHIPCTVYDLHPSTPSIGGAVALTPSSLRILDRLGVYERIKHRGFQYRALRFATSKGGTIGDCIFGTEQYPALRISRTILLQALHDVAAEQGIHVQWGKKALSLQETEEHATVTFEDGTSATGDMVVGFDGVHSRVRAHVVRSALSAKSTSNPDAYAAQFAGLAGVQFLTPLPLIRFPPPPGHAEGTPPPLPMLILAQEGSFLLFPSDPEGQEVACFSVWNTEVDLGREGWERWGREEAVRWVRELHKGWPEPVKSALESLDPSQVHVWPAYSVPPLPAWHSPRVIIAGDAAHAFSPKGGQGAGQALEDAALLSRSLFLVSPQYPLAQALRVWEARRRERVKFVLDWASRADRGRREGKSGWVQQKIKEYVLWAVFALKGEGATRALIGYDTELVDLGA</sequence>
<keyword evidence="5" id="KW-0503">Monooxygenase</keyword>
<dbReference type="STRING" id="1330018.A0A167M1H9"/>
<protein>
    <submittedName>
        <fullName evidence="7">FAD/NAD(P)-binding domain-containing protein</fullName>
    </submittedName>
</protein>
<accession>A0A167M1H9</accession>
<dbReference type="GO" id="GO:0071949">
    <property type="term" value="F:FAD binding"/>
    <property type="evidence" value="ECO:0007669"/>
    <property type="project" value="InterPro"/>
</dbReference>
<keyword evidence="4" id="KW-0560">Oxidoreductase</keyword>
<evidence type="ECO:0000256" key="3">
    <source>
        <dbReference type="ARBA" id="ARBA00022827"/>
    </source>
</evidence>
<dbReference type="Proteomes" id="UP000076738">
    <property type="component" value="Unassembled WGS sequence"/>
</dbReference>
<evidence type="ECO:0000256" key="5">
    <source>
        <dbReference type="ARBA" id="ARBA00023033"/>
    </source>
</evidence>
<dbReference type="OrthoDB" id="47494at2759"/>
<dbReference type="InterPro" id="IPR002938">
    <property type="entry name" value="FAD-bd"/>
</dbReference>
<dbReference type="PANTHER" id="PTHR13789">
    <property type="entry name" value="MONOOXYGENASE"/>
    <property type="match status" value="1"/>
</dbReference>
<dbReference type="Gene3D" id="3.50.50.60">
    <property type="entry name" value="FAD/NAD(P)-binding domain"/>
    <property type="match status" value="1"/>
</dbReference>
<evidence type="ECO:0000259" key="6">
    <source>
        <dbReference type="Pfam" id="PF01494"/>
    </source>
</evidence>
<evidence type="ECO:0000313" key="7">
    <source>
        <dbReference type="EMBL" id="KZO96247.1"/>
    </source>
</evidence>
<keyword evidence="3" id="KW-0274">FAD</keyword>
<gene>
    <name evidence="7" type="ORF">CALVIDRAFT_598553</name>
</gene>
<dbReference type="PRINTS" id="PR00420">
    <property type="entry name" value="RNGMNOXGNASE"/>
</dbReference>
<dbReference type="AlphaFoldDB" id="A0A167M1H9"/>